<feature type="transmembrane region" description="Helical" evidence="2">
    <location>
        <begin position="74"/>
        <end position="96"/>
    </location>
</feature>
<proteinExistence type="predicted"/>
<dbReference type="EMBL" id="VSFF01000006">
    <property type="protein sequence ID" value="TYC14571.1"/>
    <property type="molecule type" value="Genomic_DNA"/>
</dbReference>
<gene>
    <name evidence="3" type="ORF">FXF65_17150</name>
</gene>
<feature type="region of interest" description="Disordered" evidence="1">
    <location>
        <begin position="45"/>
        <end position="71"/>
    </location>
</feature>
<dbReference type="OrthoDB" id="3544255at2"/>
<keyword evidence="4" id="KW-1185">Reference proteome</keyword>
<evidence type="ECO:0000256" key="2">
    <source>
        <dbReference type="SAM" id="Phobius"/>
    </source>
</evidence>
<evidence type="ECO:0000313" key="4">
    <source>
        <dbReference type="Proteomes" id="UP000322634"/>
    </source>
</evidence>
<dbReference type="Proteomes" id="UP000322634">
    <property type="component" value="Unassembled WGS sequence"/>
</dbReference>
<comment type="caution">
    <text evidence="3">The sequence shown here is derived from an EMBL/GenBank/DDBJ whole genome shotgun (WGS) entry which is preliminary data.</text>
</comment>
<organism evidence="3 4">
    <name type="scientific">Actinomadura syzygii</name>
    <dbReference type="NCBI Taxonomy" id="1427538"/>
    <lineage>
        <taxon>Bacteria</taxon>
        <taxon>Bacillati</taxon>
        <taxon>Actinomycetota</taxon>
        <taxon>Actinomycetes</taxon>
        <taxon>Streptosporangiales</taxon>
        <taxon>Thermomonosporaceae</taxon>
        <taxon>Actinomadura</taxon>
    </lineage>
</organism>
<dbReference type="InterPro" id="IPR046151">
    <property type="entry name" value="DUF6153"/>
</dbReference>
<name>A0A5D0U7N2_9ACTN</name>
<evidence type="ECO:0000313" key="3">
    <source>
        <dbReference type="EMBL" id="TYC14571.1"/>
    </source>
</evidence>
<dbReference type="AlphaFoldDB" id="A0A5D0U7N2"/>
<keyword evidence="2" id="KW-0472">Membrane</keyword>
<dbReference type="Pfam" id="PF19650">
    <property type="entry name" value="DUF6153"/>
    <property type="match status" value="1"/>
</dbReference>
<keyword evidence="2" id="KW-0812">Transmembrane</keyword>
<dbReference type="RefSeq" id="WP_148350961.1">
    <property type="nucleotide sequence ID" value="NZ_JBHSBF010000036.1"/>
</dbReference>
<reference evidence="3 4" key="1">
    <citation type="submission" date="2019-08" db="EMBL/GenBank/DDBJ databases">
        <title>Actinomadura sp. nov. CYP1-5 isolated from mountain soil.</title>
        <authorList>
            <person name="Songsumanus A."/>
            <person name="Kuncharoen N."/>
            <person name="Kudo T."/>
            <person name="Yuki M."/>
            <person name="Igarashi Y."/>
            <person name="Tanasupawat S."/>
        </authorList>
    </citation>
    <scope>NUCLEOTIDE SEQUENCE [LARGE SCALE GENOMIC DNA]</scope>
    <source>
        <strain evidence="3 4">GKU157</strain>
    </source>
</reference>
<accession>A0A5D0U7N2</accession>
<evidence type="ECO:0000256" key="1">
    <source>
        <dbReference type="SAM" id="MobiDB-lite"/>
    </source>
</evidence>
<protein>
    <submittedName>
        <fullName evidence="3">Uncharacterized protein</fullName>
    </submittedName>
</protein>
<sequence>MRRLKGADRRRDGRAFLLPVGLFLLFCVLAMHGFQASPNQMEMSGVPLTSMSAGQHGVDQAPAAPDDSGDHHPGGQVCLAMLTMLVLVAAAVLLALRSRERVVPAPRTSALVRTLRGGRPPPTPSLHLLSVLRL</sequence>
<keyword evidence="2" id="KW-1133">Transmembrane helix</keyword>